<keyword evidence="3" id="KW-0223">Dioxygenase</keyword>
<name>A0A1D1V0P9_RAMVA</name>
<organism evidence="7 8">
    <name type="scientific">Ramazzottius varieornatus</name>
    <name type="common">Water bear</name>
    <name type="synonym">Tardigrade</name>
    <dbReference type="NCBI Taxonomy" id="947166"/>
    <lineage>
        <taxon>Eukaryota</taxon>
        <taxon>Metazoa</taxon>
        <taxon>Ecdysozoa</taxon>
        <taxon>Tardigrada</taxon>
        <taxon>Eutardigrada</taxon>
        <taxon>Parachela</taxon>
        <taxon>Hypsibioidea</taxon>
        <taxon>Ramazzottiidae</taxon>
        <taxon>Ramazzottius</taxon>
    </lineage>
</organism>
<dbReference type="Gene3D" id="3.60.130.10">
    <property type="entry name" value="Clavaminate synthase-like"/>
    <property type="match status" value="1"/>
</dbReference>
<protein>
    <recommendedName>
        <fullName evidence="6">TauD/TfdA-like domain-containing protein</fullName>
    </recommendedName>
</protein>
<evidence type="ECO:0000259" key="6">
    <source>
        <dbReference type="Pfam" id="PF02668"/>
    </source>
</evidence>
<dbReference type="EMBL" id="BDGG01000002">
    <property type="protein sequence ID" value="GAU94420.1"/>
    <property type="molecule type" value="Genomic_DNA"/>
</dbReference>
<dbReference type="STRING" id="947166.A0A1D1V0P9"/>
<keyword evidence="8" id="KW-1185">Reference proteome</keyword>
<evidence type="ECO:0000313" key="8">
    <source>
        <dbReference type="Proteomes" id="UP000186922"/>
    </source>
</evidence>
<dbReference type="GO" id="GO:0046872">
    <property type="term" value="F:metal ion binding"/>
    <property type="evidence" value="ECO:0007669"/>
    <property type="project" value="UniProtKB-KW"/>
</dbReference>
<dbReference type="SUPFAM" id="SSF51197">
    <property type="entry name" value="Clavaminate synthase-like"/>
    <property type="match status" value="1"/>
</dbReference>
<keyword evidence="2" id="KW-0479">Metal-binding</keyword>
<dbReference type="OrthoDB" id="10257314at2759"/>
<dbReference type="PANTHER" id="PTHR30468:SF1">
    <property type="entry name" value="ALPHA-KETOGLUTARATE-DEPENDENT SULFONATE DIOXYGENASE"/>
    <property type="match status" value="1"/>
</dbReference>
<comment type="caution">
    <text evidence="7">The sequence shown here is derived from an EMBL/GenBank/DDBJ whole genome shotgun (WGS) entry which is preliminary data.</text>
</comment>
<proteinExistence type="inferred from homology"/>
<dbReference type="InterPro" id="IPR003819">
    <property type="entry name" value="TauD/TfdA-like"/>
</dbReference>
<keyword evidence="5" id="KW-0408">Iron</keyword>
<dbReference type="GO" id="GO:0016706">
    <property type="term" value="F:2-oxoglutarate-dependent dioxygenase activity"/>
    <property type="evidence" value="ECO:0007669"/>
    <property type="project" value="TreeGrafter"/>
</dbReference>
<reference evidence="7 8" key="1">
    <citation type="journal article" date="2016" name="Nat. Commun.">
        <title>Extremotolerant tardigrade genome and improved radiotolerance of human cultured cells by tardigrade-unique protein.</title>
        <authorList>
            <person name="Hashimoto T."/>
            <person name="Horikawa D.D."/>
            <person name="Saito Y."/>
            <person name="Kuwahara H."/>
            <person name="Kozuka-Hata H."/>
            <person name="Shin-I T."/>
            <person name="Minakuchi Y."/>
            <person name="Ohishi K."/>
            <person name="Motoyama A."/>
            <person name="Aizu T."/>
            <person name="Enomoto A."/>
            <person name="Kondo K."/>
            <person name="Tanaka S."/>
            <person name="Hara Y."/>
            <person name="Koshikawa S."/>
            <person name="Sagara H."/>
            <person name="Miura T."/>
            <person name="Yokobori S."/>
            <person name="Miyagawa K."/>
            <person name="Suzuki Y."/>
            <person name="Kubo T."/>
            <person name="Oyama M."/>
            <person name="Kohara Y."/>
            <person name="Fujiyama A."/>
            <person name="Arakawa K."/>
            <person name="Katayama T."/>
            <person name="Toyoda A."/>
            <person name="Kunieda T."/>
        </authorList>
    </citation>
    <scope>NUCLEOTIDE SEQUENCE [LARGE SCALE GENOMIC DNA]</scope>
    <source>
        <strain evidence="7 8">YOKOZUNA-1</strain>
    </source>
</reference>
<gene>
    <name evidence="7" type="primary">RvY_06198-1</name>
    <name evidence="7" type="synonym">RvY_06198.1</name>
    <name evidence="7" type="ORF">RvY_06198</name>
</gene>
<evidence type="ECO:0000256" key="3">
    <source>
        <dbReference type="ARBA" id="ARBA00022964"/>
    </source>
</evidence>
<sequence length="190" mass="21601">MTRHVVRWRGETQLMSNNSVYTEKGDNVTVMYRTIIVVSALPCGFAAAHCSHRYTSAFFVDAKGHHEHVDPTTVAIGAVIDGLDLSRDLDKATMEQIEEALLTHQVIFFPKQTLTPEQQRDFAQRFGPLHIHPILPAIQEWREIVKLDTSIDNPPDTNVWHTDVTFIEVSQQLQLSSLVLLNMRNNDDDI</sequence>
<comment type="similarity">
    <text evidence="1">Belongs to the TfdA dioxygenase family.</text>
</comment>
<dbReference type="InterPro" id="IPR042098">
    <property type="entry name" value="TauD-like_sf"/>
</dbReference>
<dbReference type="InterPro" id="IPR051323">
    <property type="entry name" value="AtsK-like"/>
</dbReference>
<evidence type="ECO:0000256" key="4">
    <source>
        <dbReference type="ARBA" id="ARBA00023002"/>
    </source>
</evidence>
<dbReference type="Proteomes" id="UP000186922">
    <property type="component" value="Unassembled WGS sequence"/>
</dbReference>
<dbReference type="PANTHER" id="PTHR30468">
    <property type="entry name" value="ALPHA-KETOGLUTARATE-DEPENDENT SULFONATE DIOXYGENASE"/>
    <property type="match status" value="1"/>
</dbReference>
<dbReference type="GO" id="GO:0006790">
    <property type="term" value="P:sulfur compound metabolic process"/>
    <property type="evidence" value="ECO:0007669"/>
    <property type="project" value="TreeGrafter"/>
</dbReference>
<evidence type="ECO:0000256" key="5">
    <source>
        <dbReference type="ARBA" id="ARBA00023004"/>
    </source>
</evidence>
<feature type="domain" description="TauD/TfdA-like" evidence="6">
    <location>
        <begin position="70"/>
        <end position="174"/>
    </location>
</feature>
<keyword evidence="4" id="KW-0560">Oxidoreductase</keyword>
<accession>A0A1D1V0P9</accession>
<dbReference type="Pfam" id="PF02668">
    <property type="entry name" value="TauD"/>
    <property type="match status" value="1"/>
</dbReference>
<evidence type="ECO:0000256" key="1">
    <source>
        <dbReference type="ARBA" id="ARBA00005896"/>
    </source>
</evidence>
<dbReference type="GO" id="GO:0005737">
    <property type="term" value="C:cytoplasm"/>
    <property type="evidence" value="ECO:0007669"/>
    <property type="project" value="TreeGrafter"/>
</dbReference>
<dbReference type="AlphaFoldDB" id="A0A1D1V0P9"/>
<evidence type="ECO:0000256" key="2">
    <source>
        <dbReference type="ARBA" id="ARBA00022723"/>
    </source>
</evidence>
<evidence type="ECO:0000313" key="7">
    <source>
        <dbReference type="EMBL" id="GAU94420.1"/>
    </source>
</evidence>